<dbReference type="Proteomes" id="UP000308744">
    <property type="component" value="Unassembled WGS sequence"/>
</dbReference>
<evidence type="ECO:0000313" key="2">
    <source>
        <dbReference type="EMBL" id="TKI69110.1"/>
    </source>
</evidence>
<dbReference type="PANTHER" id="PTHR43155:SF2">
    <property type="entry name" value="CYCLIC DI-GMP PHOSPHODIESTERASE PA4108"/>
    <property type="match status" value="1"/>
</dbReference>
<comment type="caution">
    <text evidence="2">The sequence shown here is derived from an EMBL/GenBank/DDBJ whole genome shotgun (WGS) entry which is preliminary data.</text>
</comment>
<feature type="domain" description="HD-GYP" evidence="1">
    <location>
        <begin position="117"/>
        <end position="323"/>
    </location>
</feature>
<sequence>MLKKVILCIDEVEAGDILAEDIFSEYRLLAKKDLVLTERIIALLKLRRVEELSVYLSSDSVRIVHDLSIQRTMEYEDIFAPLLEKNEEIDEYQVAVSNLFMSTLENVVHELRYGQILKSTQDTAYVRGIFERILTEKSRYDLLMRLKEWDEYSFVHSFDVFVLGTIFARQLGLTDIEILARGYLFHDIGKVFIPQEILSVKRKLSEDEFDIVKTHTTKGYELLIENGEADIAYLARDHHERFAGKGYPNQLCADDMSEGVQLLQIIDVYSAMTSKRVYHSGYGATDALAVLYRDRHLYNEKFMNKFVECLGIYPVNSVVLLSDNRSAQVELVYDMFPTLPKVKLLDEQTSMNLPLNYSVKIVKMIDYRANSFEEIFNLFIEQLIRNDENSLRVHFNKLIDHLHPKEIVLKIFLPAFRILRLLTREIQTDMKKYKNSILILNKLLEEQLNVLYMDYQHEQTTILVVETAVRENFFIKLVQSILYIDEIVPFFINPGDDQRITQLMEHCGVNVAYFIEEELTIDRRVRPMREGTFLYYSLSDIEELLVNLVGMSMKKFLFEEKMQERLFISLKA</sequence>
<dbReference type="Pfam" id="PF13487">
    <property type="entry name" value="HD_5"/>
    <property type="match status" value="1"/>
</dbReference>
<accession>A0A4U2Z6M5</accession>
<organism evidence="2 3">
    <name type="scientific">Lysinibacillus mangiferihumi</name>
    <dbReference type="NCBI Taxonomy" id="1130819"/>
    <lineage>
        <taxon>Bacteria</taxon>
        <taxon>Bacillati</taxon>
        <taxon>Bacillota</taxon>
        <taxon>Bacilli</taxon>
        <taxon>Bacillales</taxon>
        <taxon>Bacillaceae</taxon>
        <taxon>Lysinibacillus</taxon>
    </lineage>
</organism>
<gene>
    <name evidence="2" type="ORF">FC756_09595</name>
</gene>
<dbReference type="AlphaFoldDB" id="A0A4U2Z6M5"/>
<dbReference type="SMART" id="SM00471">
    <property type="entry name" value="HDc"/>
    <property type="match status" value="1"/>
</dbReference>
<evidence type="ECO:0000259" key="1">
    <source>
        <dbReference type="PROSITE" id="PS51832"/>
    </source>
</evidence>
<dbReference type="CDD" id="cd00077">
    <property type="entry name" value="HDc"/>
    <property type="match status" value="1"/>
</dbReference>
<dbReference type="InterPro" id="IPR003607">
    <property type="entry name" value="HD/PDEase_dom"/>
</dbReference>
<dbReference type="PROSITE" id="PS51832">
    <property type="entry name" value="HD_GYP"/>
    <property type="match status" value="1"/>
</dbReference>
<keyword evidence="3" id="KW-1185">Reference proteome</keyword>
<dbReference type="Gene3D" id="1.10.3210.10">
    <property type="entry name" value="Hypothetical protein af1432"/>
    <property type="match status" value="1"/>
</dbReference>
<dbReference type="SUPFAM" id="SSF109604">
    <property type="entry name" value="HD-domain/PDEase-like"/>
    <property type="match status" value="1"/>
</dbReference>
<dbReference type="RefSeq" id="WP_107894024.1">
    <property type="nucleotide sequence ID" value="NZ_PYWM01000001.1"/>
</dbReference>
<dbReference type="EMBL" id="SZPU01000033">
    <property type="protein sequence ID" value="TKI69110.1"/>
    <property type="molecule type" value="Genomic_DNA"/>
</dbReference>
<protein>
    <submittedName>
        <fullName evidence="2">HD domain-containing protein</fullName>
    </submittedName>
</protein>
<reference evidence="2 3" key="1">
    <citation type="submission" date="2019-04" db="EMBL/GenBank/DDBJ databases">
        <title>Lysinibacillus genome sequencing.</title>
        <authorList>
            <person name="Dunlap C."/>
        </authorList>
    </citation>
    <scope>NUCLEOTIDE SEQUENCE [LARGE SCALE GENOMIC DNA]</scope>
    <source>
        <strain evidence="2 3">CCTCC AB 2010389</strain>
    </source>
</reference>
<proteinExistence type="predicted"/>
<dbReference type="InterPro" id="IPR037522">
    <property type="entry name" value="HD_GYP_dom"/>
</dbReference>
<evidence type="ECO:0000313" key="3">
    <source>
        <dbReference type="Proteomes" id="UP000308744"/>
    </source>
</evidence>
<name>A0A4U2Z6M5_9BACI</name>
<dbReference type="PANTHER" id="PTHR43155">
    <property type="entry name" value="CYCLIC DI-GMP PHOSPHODIESTERASE PA4108-RELATED"/>
    <property type="match status" value="1"/>
</dbReference>